<reference evidence="7" key="1">
    <citation type="submission" date="2022-08" db="UniProtKB">
        <authorList>
            <consortium name="EnsemblMetazoa"/>
        </authorList>
    </citation>
    <scope>IDENTIFICATION</scope>
</reference>
<evidence type="ECO:0000256" key="2">
    <source>
        <dbReference type="ARBA" id="ARBA00008098"/>
    </source>
</evidence>
<keyword evidence="4" id="KW-0964">Secreted</keyword>
<dbReference type="Proteomes" id="UP000075882">
    <property type="component" value="Unassembled WGS sequence"/>
</dbReference>
<keyword evidence="6" id="KW-0732">Signal</keyword>
<evidence type="ECO:0000256" key="3">
    <source>
        <dbReference type="ARBA" id="ARBA00022448"/>
    </source>
</evidence>
<evidence type="ECO:0000256" key="4">
    <source>
        <dbReference type="ARBA" id="ARBA00022525"/>
    </source>
</evidence>
<comment type="similarity">
    <text evidence="2">Belongs to the PBP/GOBP family.</text>
</comment>
<protein>
    <recommendedName>
        <fullName evidence="8">Odorant-binding protein</fullName>
    </recommendedName>
</protein>
<proteinExistence type="inferred from homology"/>
<dbReference type="InterPro" id="IPR052295">
    <property type="entry name" value="Odorant-binding_protein"/>
</dbReference>
<accession>A0A8W7P2H1</accession>
<dbReference type="PANTHER" id="PTHR21066:SF3">
    <property type="entry name" value="IP02236P"/>
    <property type="match status" value="1"/>
</dbReference>
<evidence type="ECO:0000256" key="1">
    <source>
        <dbReference type="ARBA" id="ARBA00004613"/>
    </source>
</evidence>
<feature type="chain" id="PRO_5036460998" description="Odorant-binding protein" evidence="6">
    <location>
        <begin position="26"/>
        <end position="358"/>
    </location>
</feature>
<keyword evidence="3" id="KW-0813">Transport</keyword>
<comment type="subcellular location">
    <subcellularLocation>
        <location evidence="1">Secreted</location>
    </subcellularLocation>
</comment>
<dbReference type="PANTHER" id="PTHR21066">
    <property type="entry name" value="ODORANT-BINDING PROTEIN 59A-RELATED"/>
    <property type="match status" value="1"/>
</dbReference>
<feature type="signal peptide" evidence="6">
    <location>
        <begin position="1"/>
        <end position="25"/>
    </location>
</feature>
<evidence type="ECO:0000313" key="7">
    <source>
        <dbReference type="EnsemblMetazoa" id="ACOM024710-PA.1"/>
    </source>
</evidence>
<dbReference type="AlphaFoldDB" id="A0A8W7P2H1"/>
<dbReference type="VEuPathDB" id="VectorBase:ACON2_037356"/>
<name>A0A8W7P2H1_ANOCL</name>
<evidence type="ECO:0000256" key="6">
    <source>
        <dbReference type="SAM" id="SignalP"/>
    </source>
</evidence>
<dbReference type="EnsemblMetazoa" id="ACOM024710-RA">
    <property type="protein sequence ID" value="ACOM024710-PA.1"/>
    <property type="gene ID" value="ACOM024710"/>
</dbReference>
<evidence type="ECO:0000256" key="5">
    <source>
        <dbReference type="ARBA" id="ARBA00023157"/>
    </source>
</evidence>
<dbReference type="GO" id="GO:0005576">
    <property type="term" value="C:extracellular region"/>
    <property type="evidence" value="ECO:0007669"/>
    <property type="project" value="UniProtKB-SubCell"/>
</dbReference>
<keyword evidence="5" id="KW-1015">Disulfide bond</keyword>
<organism evidence="7">
    <name type="scientific">Anopheles coluzzii</name>
    <name type="common">African malaria mosquito</name>
    <dbReference type="NCBI Taxonomy" id="1518534"/>
    <lineage>
        <taxon>Eukaryota</taxon>
        <taxon>Metazoa</taxon>
        <taxon>Ecdysozoa</taxon>
        <taxon>Arthropoda</taxon>
        <taxon>Hexapoda</taxon>
        <taxon>Insecta</taxon>
        <taxon>Pterygota</taxon>
        <taxon>Neoptera</taxon>
        <taxon>Endopterygota</taxon>
        <taxon>Diptera</taxon>
        <taxon>Nematocera</taxon>
        <taxon>Culicoidea</taxon>
        <taxon>Culicidae</taxon>
        <taxon>Anophelinae</taxon>
        <taxon>Anopheles</taxon>
    </lineage>
</organism>
<evidence type="ECO:0008006" key="8">
    <source>
        <dbReference type="Google" id="ProtNLM"/>
    </source>
</evidence>
<dbReference type="Gene3D" id="1.10.238.270">
    <property type="match status" value="2"/>
</dbReference>
<sequence length="358" mass="40239">MEWNWTFLFRSFLLLTLHLLPQTAADDCIDMDLHSMEVIRCCRYEPISTEEVAEKCYHELAPNIPPNSSDFPACFIDCSYRQMGYITNEANEIDQSKYGQFLAGFDTAYKIAVERAVAACATVQEDIRRDVANVPSKCNAFALLFHVCVTQITLKHCPDDRWTASEICGKFATMNLHEMCHSGTLLLGGLLLLSFQRGWQTLAEEDCMELKVYSTKVASCCQLEAFLTPPTYGNCLQTMAEKYPDAVWQGTVCAFDCTYREMGILTDVDDINEEQISTNQAVYDQAYQEAIAKAITACMAQKDKIRAEADAVQSECSMFAVKFHACVSLETMRNCPAERWDSSVLCEKVRSGVTVCPL</sequence>